<name>A0A8J2S2K3_9CRUS</name>
<dbReference type="OrthoDB" id="10017659at2759"/>
<reference evidence="3" key="1">
    <citation type="submission" date="2021-11" db="EMBL/GenBank/DDBJ databases">
        <authorList>
            <person name="Schell T."/>
        </authorList>
    </citation>
    <scope>NUCLEOTIDE SEQUENCE</scope>
    <source>
        <strain evidence="3">M5</strain>
    </source>
</reference>
<feature type="compositionally biased region" description="Polar residues" evidence="1">
    <location>
        <begin position="446"/>
        <end position="457"/>
    </location>
</feature>
<feature type="domain" description="OTU" evidence="2">
    <location>
        <begin position="56"/>
        <end position="178"/>
    </location>
</feature>
<comment type="caution">
    <text evidence="3">The sequence shown here is derived from an EMBL/GenBank/DDBJ whole genome shotgun (WGS) entry which is preliminary data.</text>
</comment>
<feature type="compositionally biased region" description="Low complexity" evidence="1">
    <location>
        <begin position="420"/>
        <end position="434"/>
    </location>
</feature>
<dbReference type="InterPro" id="IPR038765">
    <property type="entry name" value="Papain-like_cys_pep_sf"/>
</dbReference>
<keyword evidence="4" id="KW-1185">Reference proteome</keyword>
<evidence type="ECO:0000313" key="4">
    <source>
        <dbReference type="Proteomes" id="UP000789390"/>
    </source>
</evidence>
<dbReference type="SUPFAM" id="SSF54001">
    <property type="entry name" value="Cysteine proteinases"/>
    <property type="match status" value="1"/>
</dbReference>
<dbReference type="PANTHER" id="PTHR12419">
    <property type="entry name" value="OTU DOMAIN CONTAINING PROTEIN"/>
    <property type="match status" value="1"/>
</dbReference>
<sequence length="667" mass="75638">MIEMMQISSITENSLIPIGSTRSSGWPGGKNGRGSRHRGKSKLMEQIDLFLEGMGLYRKQTARDATCLFRAVSEQVFYSQCFHYSVRLSCIHFMERNRNLFPEKIEGEKFEDHARRMRSPREWGGHWEMQSMAILYKKDFIIFNDINTAPVQVTDNNFPDKILLCRIGPNHFDSVFAKSFIDNTAVCQGLIYELLYGQVFGMEDIDTAVQVMLYEGKQSKEHFEVSNSLRENQARPNSVINVLVKGGTPFPYKVAKALDSRMYRNVEYDLWNDERKELKKNNIFHNEILQIGSKCMVTINDNPNHQYPAYIQNMQPDKGPVTVFVEVLGEMCTVPYENIEPIVLPLAKARCLFINGAQLHTQTTQSVRFRRFKPGRIGEKNSTLREITDKIQSSLPKIQSAMDFNNNQSINQTVVLWSHNGTNSNSNGNSVTNSQESSGSRETHCTVDSTETSQSVNGPPLLESPYYVVSPPSQPQQWGMYPSIPPCPPPQISYAQQPQQQQHSVQMPTPLYVTFSDGTTMLVPTHRIHDTSQQQQQQQPTPSLMYHYDPSGIPPTPSFPPHFGMVGENIDQQLENVGMNLEQQLVLHQEESYGSLPSLMPIPNGSLGYWPAEQQQIPHHLLPAGFCPPPPPHHHMQQQCANPPVINGEMTPMTVFFSSPFPYQLSN</sequence>
<dbReference type="InterPro" id="IPR049770">
    <property type="entry name" value="OTU_Tudor"/>
</dbReference>
<dbReference type="PROSITE" id="PS50802">
    <property type="entry name" value="OTU"/>
    <property type="match status" value="1"/>
</dbReference>
<dbReference type="GO" id="GO:0004843">
    <property type="term" value="F:cysteine-type deubiquitinase activity"/>
    <property type="evidence" value="ECO:0007669"/>
    <property type="project" value="TreeGrafter"/>
</dbReference>
<proteinExistence type="predicted"/>
<dbReference type="GO" id="GO:0016579">
    <property type="term" value="P:protein deubiquitination"/>
    <property type="evidence" value="ECO:0007669"/>
    <property type="project" value="TreeGrafter"/>
</dbReference>
<feature type="region of interest" description="Disordered" evidence="1">
    <location>
        <begin position="418"/>
        <end position="469"/>
    </location>
</feature>
<accession>A0A8J2S2K3</accession>
<dbReference type="CDD" id="cd22753">
    <property type="entry name" value="OTU_ALG13-like"/>
    <property type="match status" value="1"/>
</dbReference>
<organism evidence="3 4">
    <name type="scientific">Daphnia galeata</name>
    <dbReference type="NCBI Taxonomy" id="27404"/>
    <lineage>
        <taxon>Eukaryota</taxon>
        <taxon>Metazoa</taxon>
        <taxon>Ecdysozoa</taxon>
        <taxon>Arthropoda</taxon>
        <taxon>Crustacea</taxon>
        <taxon>Branchiopoda</taxon>
        <taxon>Diplostraca</taxon>
        <taxon>Cladocera</taxon>
        <taxon>Anomopoda</taxon>
        <taxon>Daphniidae</taxon>
        <taxon>Daphnia</taxon>
    </lineage>
</organism>
<evidence type="ECO:0000313" key="3">
    <source>
        <dbReference type="EMBL" id="CAH0111558.1"/>
    </source>
</evidence>
<evidence type="ECO:0000256" key="1">
    <source>
        <dbReference type="SAM" id="MobiDB-lite"/>
    </source>
</evidence>
<dbReference type="Proteomes" id="UP000789390">
    <property type="component" value="Unassembled WGS sequence"/>
</dbReference>
<dbReference type="CDD" id="cd20380">
    <property type="entry name" value="Tudor_TDRD13-like"/>
    <property type="match status" value="1"/>
</dbReference>
<dbReference type="InterPro" id="IPR050704">
    <property type="entry name" value="Peptidase_C85-like"/>
</dbReference>
<dbReference type="Pfam" id="PF02338">
    <property type="entry name" value="OTU"/>
    <property type="match status" value="1"/>
</dbReference>
<dbReference type="AlphaFoldDB" id="A0A8J2S2K3"/>
<dbReference type="Gene3D" id="3.90.70.80">
    <property type="match status" value="1"/>
</dbReference>
<protein>
    <recommendedName>
        <fullName evidence="2">OTU domain-containing protein</fullName>
    </recommendedName>
</protein>
<dbReference type="EMBL" id="CAKKLH010000314">
    <property type="protein sequence ID" value="CAH0111558.1"/>
    <property type="molecule type" value="Genomic_DNA"/>
</dbReference>
<dbReference type="PANTHER" id="PTHR12419:SF10">
    <property type="entry name" value="DEUBIQUITINASE OTUD6B"/>
    <property type="match status" value="1"/>
</dbReference>
<dbReference type="InterPro" id="IPR049769">
    <property type="entry name" value="OTU_OTU"/>
</dbReference>
<gene>
    <name evidence="3" type="ORF">DGAL_LOCUS15206</name>
</gene>
<dbReference type="InterPro" id="IPR003323">
    <property type="entry name" value="OTU_dom"/>
</dbReference>
<evidence type="ECO:0000259" key="2">
    <source>
        <dbReference type="PROSITE" id="PS50802"/>
    </source>
</evidence>